<evidence type="ECO:0000313" key="3">
    <source>
        <dbReference type="Proteomes" id="UP000317835"/>
    </source>
</evidence>
<evidence type="ECO:0000259" key="1">
    <source>
        <dbReference type="Pfam" id="PF25046"/>
    </source>
</evidence>
<dbReference type="Pfam" id="PF25046">
    <property type="entry name" value="DUF7790"/>
    <property type="match status" value="2"/>
</dbReference>
<gene>
    <name evidence="2" type="ORF">ElP_32730</name>
</gene>
<feature type="domain" description="DUF7790" evidence="1">
    <location>
        <begin position="59"/>
        <end position="116"/>
    </location>
</feature>
<dbReference type="InterPro" id="IPR056692">
    <property type="entry name" value="DUF7790"/>
</dbReference>
<dbReference type="Proteomes" id="UP000317835">
    <property type="component" value="Chromosome"/>
</dbReference>
<keyword evidence="3" id="KW-1185">Reference proteome</keyword>
<reference evidence="2 3" key="1">
    <citation type="submission" date="2019-02" db="EMBL/GenBank/DDBJ databases">
        <title>Deep-cultivation of Planctomycetes and their phenomic and genomic characterization uncovers novel biology.</title>
        <authorList>
            <person name="Wiegand S."/>
            <person name="Jogler M."/>
            <person name="Boedeker C."/>
            <person name="Pinto D."/>
            <person name="Vollmers J."/>
            <person name="Rivas-Marin E."/>
            <person name="Kohn T."/>
            <person name="Peeters S.H."/>
            <person name="Heuer A."/>
            <person name="Rast P."/>
            <person name="Oberbeckmann S."/>
            <person name="Bunk B."/>
            <person name="Jeske O."/>
            <person name="Meyerdierks A."/>
            <person name="Storesund J.E."/>
            <person name="Kallscheuer N."/>
            <person name="Luecker S."/>
            <person name="Lage O.M."/>
            <person name="Pohl T."/>
            <person name="Merkel B.J."/>
            <person name="Hornburger P."/>
            <person name="Mueller R.-W."/>
            <person name="Bruemmer F."/>
            <person name="Labrenz M."/>
            <person name="Spormann A.M."/>
            <person name="Op den Camp H."/>
            <person name="Overmann J."/>
            <person name="Amann R."/>
            <person name="Jetten M.S.M."/>
            <person name="Mascher T."/>
            <person name="Medema M.H."/>
            <person name="Devos D.P."/>
            <person name="Kaster A.-K."/>
            <person name="Ovreas L."/>
            <person name="Rohde M."/>
            <person name="Galperin M.Y."/>
            <person name="Jogler C."/>
        </authorList>
    </citation>
    <scope>NUCLEOTIDE SEQUENCE [LARGE SCALE GENOMIC DNA]</scope>
    <source>
        <strain evidence="2 3">ElP</strain>
    </source>
</reference>
<dbReference type="KEGG" id="tpla:ElP_32730"/>
<name>A0A518H3G5_9BACT</name>
<organism evidence="2 3">
    <name type="scientific">Tautonia plasticadhaerens</name>
    <dbReference type="NCBI Taxonomy" id="2527974"/>
    <lineage>
        <taxon>Bacteria</taxon>
        <taxon>Pseudomonadati</taxon>
        <taxon>Planctomycetota</taxon>
        <taxon>Planctomycetia</taxon>
        <taxon>Isosphaerales</taxon>
        <taxon>Isosphaeraceae</taxon>
        <taxon>Tautonia</taxon>
    </lineage>
</organism>
<dbReference type="EMBL" id="CP036426">
    <property type="protein sequence ID" value="QDV35370.1"/>
    <property type="molecule type" value="Genomic_DNA"/>
</dbReference>
<feature type="domain" description="DUF7790" evidence="1">
    <location>
        <begin position="202"/>
        <end position="306"/>
    </location>
</feature>
<accession>A0A518H3G5</accession>
<dbReference type="RefSeq" id="WP_231749751.1">
    <property type="nucleotide sequence ID" value="NZ_CP036426.1"/>
</dbReference>
<proteinExistence type="predicted"/>
<dbReference type="AlphaFoldDB" id="A0A518H3G5"/>
<sequence length="345" mass="38141">MNHPGRLQEIGFPGRDATFAEVIRTLSEPEQGPHGDNFLTNEDSFPRPCGELGRRAAPGGVYLGVGPDQNFTYVAHCDPSLAFVLDYRRRNLRLHLLHKALFMLSDDRVSYLTRLTCRRPGPMAADPTADQLVGAFEASPFDEPLLGRTRAEVTALLRPLGVLGEREWDDLATIQARVAGPGMGARFLALPIYPTFGELIRTPDRDGRPAHLLATEEAYRAVRDAQRLDRVLPLVADLAGDGALPRLAEWLRERGLPVSVLYVSDVEFFLLRAGRFDAYLANLERLPRAEGALIVRTSTREIDHPERVLGDSSTTIARPLSRFLDEARAGRIRTPDDLFGAESGG</sequence>
<protein>
    <recommendedName>
        <fullName evidence="1">DUF7790 domain-containing protein</fullName>
    </recommendedName>
</protein>
<evidence type="ECO:0000313" key="2">
    <source>
        <dbReference type="EMBL" id="QDV35370.1"/>
    </source>
</evidence>